<evidence type="ECO:0000313" key="6">
    <source>
        <dbReference type="Proteomes" id="UP000008864"/>
    </source>
</evidence>
<dbReference type="PRINTS" id="PR01625">
    <property type="entry name" value="GSTRNSFRASEO"/>
</dbReference>
<dbReference type="PROSITE" id="PS50405">
    <property type="entry name" value="GST_CTER"/>
    <property type="match status" value="1"/>
</dbReference>
<dbReference type="AlphaFoldDB" id="F2SVG9"/>
<dbReference type="OrthoDB" id="4951845at2759"/>
<sequence length="288" mass="32646">MGLPPDADIHPTATGRAKEVVDKHSKEQPLKLYSGWFCPFGGPNTRVIVQRVWIVLEEKKIPYQYIEVNPYKKPDSLLALNPRGLVPTLACPTIRPDGSTAVKPLYESTVINEYLEDAFPNPEQPLHPADPYQKARGRIWIDYVTSRITPSFYRFLQYQGEEEGLNKAREEFLGHLKEFILAMDEIGPFFHGSNFMMPDIMLAPLAIRFWIIDQFKKGGLGIPAPGEGGNDEVVWNRWRMWLAAVETRESVASTMSDKEHSMPIYKRYADDVAQSELAKATRVGKGVP</sequence>
<protein>
    <recommendedName>
        <fullName evidence="7">Glutathione transferase</fullName>
    </recommendedName>
</protein>
<dbReference type="GO" id="GO:0045174">
    <property type="term" value="F:glutathione dehydrogenase (ascorbate) activity"/>
    <property type="evidence" value="ECO:0007669"/>
    <property type="project" value="UniProtKB-ARBA"/>
</dbReference>
<dbReference type="Gene3D" id="1.20.1050.10">
    <property type="match status" value="1"/>
</dbReference>
<dbReference type="PANTHER" id="PTHR43968">
    <property type="match status" value="1"/>
</dbReference>
<dbReference type="InParanoid" id="F2SVG9"/>
<dbReference type="PANTHER" id="PTHR43968:SF13">
    <property type="entry name" value="GLUTATHIONE TRANSFERASE OMEGA-1"/>
    <property type="match status" value="1"/>
</dbReference>
<evidence type="ECO:0000259" key="4">
    <source>
        <dbReference type="PROSITE" id="PS50405"/>
    </source>
</evidence>
<organism evidence="5 6">
    <name type="scientific">Trichophyton rubrum (strain ATCC MYA-4607 / CBS 118892)</name>
    <name type="common">Athlete's foot fungus</name>
    <dbReference type="NCBI Taxonomy" id="559305"/>
    <lineage>
        <taxon>Eukaryota</taxon>
        <taxon>Fungi</taxon>
        <taxon>Dikarya</taxon>
        <taxon>Ascomycota</taxon>
        <taxon>Pezizomycotina</taxon>
        <taxon>Eurotiomycetes</taxon>
        <taxon>Eurotiomycetidae</taxon>
        <taxon>Onygenales</taxon>
        <taxon>Arthrodermataceae</taxon>
        <taxon>Trichophyton</taxon>
    </lineage>
</organism>
<dbReference type="InterPro" id="IPR004045">
    <property type="entry name" value="Glutathione_S-Trfase_N"/>
</dbReference>
<feature type="domain" description="GST C-terminal" evidence="4">
    <location>
        <begin position="130"/>
        <end position="264"/>
    </location>
</feature>
<dbReference type="Gene3D" id="3.40.30.10">
    <property type="entry name" value="Glutaredoxin"/>
    <property type="match status" value="1"/>
</dbReference>
<dbReference type="EMBL" id="GG700655">
    <property type="protein sequence ID" value="EGD90313.2"/>
    <property type="molecule type" value="Genomic_DNA"/>
</dbReference>
<dbReference type="PROSITE" id="PS50404">
    <property type="entry name" value="GST_NTER"/>
    <property type="match status" value="1"/>
</dbReference>
<dbReference type="SUPFAM" id="SSF52833">
    <property type="entry name" value="Thioredoxin-like"/>
    <property type="match status" value="1"/>
</dbReference>
<reference evidence="6" key="1">
    <citation type="journal article" date="2012" name="MBio">
        <title>Comparative genome analysis of Trichophyton rubrum and related dermatophytes reveals candidate genes involved in infection.</title>
        <authorList>
            <person name="Martinez D.A."/>
            <person name="Oliver B.G."/>
            <person name="Graeser Y."/>
            <person name="Goldberg J.M."/>
            <person name="Li W."/>
            <person name="Martinez-Rossi N.M."/>
            <person name="Monod M."/>
            <person name="Shelest E."/>
            <person name="Barton R.C."/>
            <person name="Birch E."/>
            <person name="Brakhage A.A."/>
            <person name="Chen Z."/>
            <person name="Gurr S.J."/>
            <person name="Heiman D."/>
            <person name="Heitman J."/>
            <person name="Kosti I."/>
            <person name="Rossi A."/>
            <person name="Saif S."/>
            <person name="Samalova M."/>
            <person name="Saunders C.W."/>
            <person name="Shea T."/>
            <person name="Summerbell R.C."/>
            <person name="Xu J."/>
            <person name="Young S."/>
            <person name="Zeng Q."/>
            <person name="Birren B.W."/>
            <person name="Cuomo C.A."/>
            <person name="White T.C."/>
        </authorList>
    </citation>
    <scope>NUCLEOTIDE SEQUENCE [LARGE SCALE GENOMIC DNA]</scope>
    <source>
        <strain evidence="6">ATCC MYA-4607 / CBS 118892</strain>
    </source>
</reference>
<keyword evidence="1" id="KW-0560">Oxidoreductase</keyword>
<keyword evidence="6" id="KW-1185">Reference proteome</keyword>
<dbReference type="InterPro" id="IPR036249">
    <property type="entry name" value="Thioredoxin-like_sf"/>
</dbReference>
<dbReference type="GO" id="GO:0004364">
    <property type="term" value="F:glutathione transferase activity"/>
    <property type="evidence" value="ECO:0007669"/>
    <property type="project" value="InterPro"/>
</dbReference>
<dbReference type="VEuPathDB" id="FungiDB:TERG_06540"/>
<dbReference type="SFLD" id="SFLDS00019">
    <property type="entry name" value="Glutathione_Transferase_(cytos"/>
    <property type="match status" value="1"/>
</dbReference>
<evidence type="ECO:0000256" key="1">
    <source>
        <dbReference type="ARBA" id="ARBA00023002"/>
    </source>
</evidence>
<dbReference type="GeneID" id="10374212"/>
<dbReference type="InterPro" id="IPR036282">
    <property type="entry name" value="Glutathione-S-Trfase_C_sf"/>
</dbReference>
<evidence type="ECO:0000256" key="2">
    <source>
        <dbReference type="SAM" id="MobiDB-lite"/>
    </source>
</evidence>
<dbReference type="InterPro" id="IPR010987">
    <property type="entry name" value="Glutathione-S-Trfase_C-like"/>
</dbReference>
<dbReference type="Proteomes" id="UP000008864">
    <property type="component" value="Unassembled WGS sequence"/>
</dbReference>
<accession>F2SVG9</accession>
<dbReference type="STRING" id="559305.F2SVG9"/>
<dbReference type="Pfam" id="PF13409">
    <property type="entry name" value="GST_N_2"/>
    <property type="match status" value="1"/>
</dbReference>
<dbReference type="RefSeq" id="XP_047604619.1">
    <property type="nucleotide sequence ID" value="XM_047748632.1"/>
</dbReference>
<dbReference type="SFLD" id="SFLDG00358">
    <property type="entry name" value="Main_(cytGST)"/>
    <property type="match status" value="1"/>
</dbReference>
<dbReference type="Pfam" id="PF13410">
    <property type="entry name" value="GST_C_2"/>
    <property type="match status" value="1"/>
</dbReference>
<name>F2SVG9_TRIRC</name>
<feature type="domain" description="GST N-terminal" evidence="3">
    <location>
        <begin position="36"/>
        <end position="123"/>
    </location>
</feature>
<evidence type="ECO:0000313" key="5">
    <source>
        <dbReference type="EMBL" id="EGD90313.2"/>
    </source>
</evidence>
<dbReference type="InterPro" id="IPR040079">
    <property type="entry name" value="Glutathione_S-Trfase"/>
</dbReference>
<dbReference type="SUPFAM" id="SSF47616">
    <property type="entry name" value="GST C-terminal domain-like"/>
    <property type="match status" value="1"/>
</dbReference>
<proteinExistence type="predicted"/>
<dbReference type="InterPro" id="IPR005442">
    <property type="entry name" value="GST_omega"/>
</dbReference>
<dbReference type="InterPro" id="IPR050983">
    <property type="entry name" value="GST_Omega/HSP26"/>
</dbReference>
<dbReference type="eggNOG" id="KOG0406">
    <property type="taxonomic scope" value="Eukaryota"/>
</dbReference>
<dbReference type="HOGENOM" id="CLU_011226_9_1_1"/>
<evidence type="ECO:0008006" key="7">
    <source>
        <dbReference type="Google" id="ProtNLM"/>
    </source>
</evidence>
<dbReference type="GO" id="GO:0005737">
    <property type="term" value="C:cytoplasm"/>
    <property type="evidence" value="ECO:0007669"/>
    <property type="project" value="InterPro"/>
</dbReference>
<evidence type="ECO:0000259" key="3">
    <source>
        <dbReference type="PROSITE" id="PS50404"/>
    </source>
</evidence>
<dbReference type="OMA" id="PDADIHP"/>
<gene>
    <name evidence="5" type="ORF">TERG_06540</name>
</gene>
<feature type="region of interest" description="Disordered" evidence="2">
    <location>
        <begin position="1"/>
        <end position="21"/>
    </location>
</feature>